<evidence type="ECO:0000313" key="3">
    <source>
        <dbReference type="Proteomes" id="UP001589896"/>
    </source>
</evidence>
<proteinExistence type="predicted"/>
<dbReference type="EMBL" id="JBHLTG010000003">
    <property type="protein sequence ID" value="MFC0679042.1"/>
    <property type="molecule type" value="Genomic_DNA"/>
</dbReference>
<keyword evidence="1" id="KW-0732">Signal</keyword>
<dbReference type="Proteomes" id="UP001589896">
    <property type="component" value="Unassembled WGS sequence"/>
</dbReference>
<protein>
    <recommendedName>
        <fullName evidence="4">Secreted protein</fullName>
    </recommendedName>
</protein>
<evidence type="ECO:0000256" key="1">
    <source>
        <dbReference type="SAM" id="SignalP"/>
    </source>
</evidence>
<accession>A0ABV6RPY4</accession>
<feature type="signal peptide" evidence="1">
    <location>
        <begin position="1"/>
        <end position="28"/>
    </location>
</feature>
<comment type="caution">
    <text evidence="2">The sequence shown here is derived from an EMBL/GenBank/DDBJ whole genome shotgun (WGS) entry which is preliminary data.</text>
</comment>
<sequence>MKLGAFRRHRTAFRVALAVLLTFLFQHAAIAAYACPLVEAPAKVEVVMTDCGGMETMDSPVLCEKHCNPDNSTTPDLRVAQVPPVVLPPLRFELARMLASASSLQLYESVPVLRADPPPTLRFCSLLI</sequence>
<dbReference type="RefSeq" id="WP_386669404.1">
    <property type="nucleotide sequence ID" value="NZ_JBHLTG010000003.1"/>
</dbReference>
<evidence type="ECO:0008006" key="4">
    <source>
        <dbReference type="Google" id="ProtNLM"/>
    </source>
</evidence>
<keyword evidence="3" id="KW-1185">Reference proteome</keyword>
<evidence type="ECO:0000313" key="2">
    <source>
        <dbReference type="EMBL" id="MFC0679042.1"/>
    </source>
</evidence>
<name>A0ABV6RPY4_9GAMM</name>
<gene>
    <name evidence="2" type="ORF">ACFFGH_14455</name>
</gene>
<dbReference type="PROSITE" id="PS51257">
    <property type="entry name" value="PROKAR_LIPOPROTEIN"/>
    <property type="match status" value="1"/>
</dbReference>
<reference evidence="2 3" key="1">
    <citation type="submission" date="2024-09" db="EMBL/GenBank/DDBJ databases">
        <authorList>
            <person name="Sun Q."/>
            <person name="Mori K."/>
        </authorList>
    </citation>
    <scope>NUCLEOTIDE SEQUENCE [LARGE SCALE GENOMIC DNA]</scope>
    <source>
        <strain evidence="2 3">KCTC 23076</strain>
    </source>
</reference>
<feature type="chain" id="PRO_5046398080" description="Secreted protein" evidence="1">
    <location>
        <begin position="29"/>
        <end position="128"/>
    </location>
</feature>
<organism evidence="2 3">
    <name type="scientific">Lysobacter korlensis</name>
    <dbReference type="NCBI Taxonomy" id="553636"/>
    <lineage>
        <taxon>Bacteria</taxon>
        <taxon>Pseudomonadati</taxon>
        <taxon>Pseudomonadota</taxon>
        <taxon>Gammaproteobacteria</taxon>
        <taxon>Lysobacterales</taxon>
        <taxon>Lysobacteraceae</taxon>
        <taxon>Lysobacter</taxon>
    </lineage>
</organism>